<feature type="domain" description="Acetophenone carboxylase-like C-terminal" evidence="3">
    <location>
        <begin position="653"/>
        <end position="703"/>
    </location>
</feature>
<sequence length="740" mass="81737">MNTKFEFAIDRGGTFTDVFARCPGGKLRVLKLLSEDPQNYSDAPTEGIRRIIQEETGQHFDRSQQIDNSQIESIRMGTTVATNALLERKGERMALVTNKGFHDILLIGNQARPKIFELDIKRPEVLYSAVVEIDCRVIPAQNGTCELKTTKNYRRIVGTTGEEFFVVKELNIGEVRRSLEDVQRMGINSLAVSLAHSYTVFEHEVEIGKVAKELGFSHISLSHSVMPMVRLVPRGFTACADAYLTPHVKRYVEGFCKGFKNNLQGTRVLFMQSDGGLTPMQNFNGARAILSGPAGGVVGYAKTTWQKETDLPVIGFDMGGTSTDVSRFAGNYEHVHESTTAGVTIQAPQLDVNTVAAGGGSKLFFRSGMFVVGPESAGAHPGPVCYKKGGSLTVTDANLALGRLLPEYFPKIFGKNEDEPLDKDATIEEFEKITNQINIFLGAQGDKEKMTLEEVAMGFVRVANEAMCRPIRALTQAKGYDTAMHALACFGGAGGQHACAIARSLGMSTVFVHKYAGILSAYGMALADVVHEAQEPSAKTFTREEFFYFEERFEHLKQQARIRLTEQGFSEDSIALEPYLHMRYEGTDCAIMIGVDEMSFEAFLNGFLRRYKFEFGFLIEGRPIIVDDIRIRGVGKSFVAEEPSIPRTSGEPKFEKTTKVFFESKYFETKIYKLQNLLAGDKINGPAIVMDQLSTILIEPDCTGVITERVTLGSLLELEREGKSDLNLILSNSVSSDTGL</sequence>
<dbReference type="InterPro" id="IPR002821">
    <property type="entry name" value="Hydantoinase_A"/>
</dbReference>
<comment type="caution">
    <text evidence="4">The sequence shown here is derived from an EMBL/GenBank/DDBJ whole genome shotgun (WGS) entry which is preliminary data.</text>
</comment>
<reference evidence="4 5" key="1">
    <citation type="submission" date="2023-03" db="EMBL/GenBank/DDBJ databases">
        <title>Genome insight into feeding habits of ladybird beetles.</title>
        <authorList>
            <person name="Li H.-S."/>
            <person name="Huang Y.-H."/>
            <person name="Pang H."/>
        </authorList>
    </citation>
    <scope>NUCLEOTIDE SEQUENCE [LARGE SCALE GENOMIC DNA]</scope>
    <source>
        <strain evidence="4">SYSU_2023b</strain>
        <tissue evidence="4">Whole body</tissue>
    </source>
</reference>
<keyword evidence="5" id="KW-1185">Reference proteome</keyword>
<dbReference type="GO" id="GO:0005829">
    <property type="term" value="C:cytosol"/>
    <property type="evidence" value="ECO:0007669"/>
    <property type="project" value="TreeGrafter"/>
</dbReference>
<protein>
    <recommendedName>
        <fullName evidence="6">5-oxoprolinase</fullName>
    </recommendedName>
</protein>
<dbReference type="AlphaFoldDB" id="A0AAW1V752"/>
<dbReference type="InterPro" id="IPR049517">
    <property type="entry name" value="ACX-like_C"/>
</dbReference>
<evidence type="ECO:0000313" key="4">
    <source>
        <dbReference type="EMBL" id="KAK9890948.1"/>
    </source>
</evidence>
<proteinExistence type="predicted"/>
<dbReference type="PANTHER" id="PTHR11365:SF2">
    <property type="entry name" value="5-OXOPROLINASE"/>
    <property type="match status" value="1"/>
</dbReference>
<name>A0AAW1V752_9CUCU</name>
<evidence type="ECO:0000259" key="1">
    <source>
        <dbReference type="Pfam" id="PF01968"/>
    </source>
</evidence>
<evidence type="ECO:0000259" key="3">
    <source>
        <dbReference type="Pfam" id="PF19278"/>
    </source>
</evidence>
<dbReference type="Proteomes" id="UP001431783">
    <property type="component" value="Unassembled WGS sequence"/>
</dbReference>
<dbReference type="InterPro" id="IPR008040">
    <property type="entry name" value="Hydant_A_N"/>
</dbReference>
<feature type="domain" description="Hydantoinase A/oxoprolinase" evidence="1">
    <location>
        <begin position="234"/>
        <end position="532"/>
    </location>
</feature>
<dbReference type="Pfam" id="PF01968">
    <property type="entry name" value="Hydantoinase_A"/>
    <property type="match status" value="1"/>
</dbReference>
<dbReference type="GO" id="GO:0017168">
    <property type="term" value="F:5-oxoprolinase (ATP-hydrolyzing) activity"/>
    <property type="evidence" value="ECO:0007669"/>
    <property type="project" value="TreeGrafter"/>
</dbReference>
<evidence type="ECO:0008006" key="6">
    <source>
        <dbReference type="Google" id="ProtNLM"/>
    </source>
</evidence>
<dbReference type="EMBL" id="JARQZJ010000127">
    <property type="protein sequence ID" value="KAK9890948.1"/>
    <property type="molecule type" value="Genomic_DNA"/>
</dbReference>
<evidence type="ECO:0000313" key="5">
    <source>
        <dbReference type="Proteomes" id="UP001431783"/>
    </source>
</evidence>
<accession>A0AAW1V752</accession>
<dbReference type="PANTHER" id="PTHR11365">
    <property type="entry name" value="5-OXOPROLINASE RELATED"/>
    <property type="match status" value="1"/>
</dbReference>
<dbReference type="InterPro" id="IPR045079">
    <property type="entry name" value="Oxoprolinase-like"/>
</dbReference>
<dbReference type="GO" id="GO:0006749">
    <property type="term" value="P:glutathione metabolic process"/>
    <property type="evidence" value="ECO:0007669"/>
    <property type="project" value="TreeGrafter"/>
</dbReference>
<gene>
    <name evidence="4" type="ORF">WA026_013289</name>
</gene>
<dbReference type="Pfam" id="PF19278">
    <property type="entry name" value="Hydant_A_C"/>
    <property type="match status" value="1"/>
</dbReference>
<feature type="domain" description="Hydantoinase/oxoprolinase N-terminal" evidence="2">
    <location>
        <begin position="7"/>
        <end position="214"/>
    </location>
</feature>
<evidence type="ECO:0000259" key="2">
    <source>
        <dbReference type="Pfam" id="PF05378"/>
    </source>
</evidence>
<organism evidence="4 5">
    <name type="scientific">Henosepilachna vigintioctopunctata</name>
    <dbReference type="NCBI Taxonomy" id="420089"/>
    <lineage>
        <taxon>Eukaryota</taxon>
        <taxon>Metazoa</taxon>
        <taxon>Ecdysozoa</taxon>
        <taxon>Arthropoda</taxon>
        <taxon>Hexapoda</taxon>
        <taxon>Insecta</taxon>
        <taxon>Pterygota</taxon>
        <taxon>Neoptera</taxon>
        <taxon>Endopterygota</taxon>
        <taxon>Coleoptera</taxon>
        <taxon>Polyphaga</taxon>
        <taxon>Cucujiformia</taxon>
        <taxon>Coccinelloidea</taxon>
        <taxon>Coccinellidae</taxon>
        <taxon>Epilachninae</taxon>
        <taxon>Epilachnini</taxon>
        <taxon>Henosepilachna</taxon>
    </lineage>
</organism>
<dbReference type="Pfam" id="PF05378">
    <property type="entry name" value="Hydant_A_N"/>
    <property type="match status" value="1"/>
</dbReference>